<reference evidence="4 5" key="1">
    <citation type="submission" date="2018-09" db="EMBL/GenBank/DDBJ databases">
        <title>Bacillus saliacetes sp. nov., isolated from Thai shrimp paste (Ka-pi).</title>
        <authorList>
            <person name="Daroonpunt R."/>
            <person name="Tanasupawat S."/>
            <person name="Yiamsombut S."/>
        </authorList>
    </citation>
    <scope>NUCLEOTIDE SEQUENCE [LARGE SCALE GENOMIC DNA]</scope>
    <source>
        <strain evidence="4 5">SKP7-4</strain>
    </source>
</reference>
<dbReference type="AlphaFoldDB" id="A0A3A1R5Y2"/>
<dbReference type="Gene3D" id="3.40.50.300">
    <property type="entry name" value="P-loop containing nucleotide triphosphate hydrolases"/>
    <property type="match status" value="1"/>
</dbReference>
<dbReference type="CDD" id="cd03230">
    <property type="entry name" value="ABC_DR_subfamily_A"/>
    <property type="match status" value="1"/>
</dbReference>
<keyword evidence="2 4" id="KW-0067">ATP-binding</keyword>
<dbReference type="Proteomes" id="UP000265801">
    <property type="component" value="Unassembled WGS sequence"/>
</dbReference>
<proteinExistence type="predicted"/>
<keyword evidence="5" id="KW-1185">Reference proteome</keyword>
<dbReference type="GO" id="GO:0016887">
    <property type="term" value="F:ATP hydrolysis activity"/>
    <property type="evidence" value="ECO:0007669"/>
    <property type="project" value="InterPro"/>
</dbReference>
<dbReference type="OrthoDB" id="9804819at2"/>
<dbReference type="GO" id="GO:0005524">
    <property type="term" value="F:ATP binding"/>
    <property type="evidence" value="ECO:0007669"/>
    <property type="project" value="UniProtKB-KW"/>
</dbReference>
<dbReference type="SMART" id="SM00382">
    <property type="entry name" value="AAA"/>
    <property type="match status" value="1"/>
</dbReference>
<dbReference type="RefSeq" id="WP_119545358.1">
    <property type="nucleotide sequence ID" value="NZ_QXIR01000002.1"/>
</dbReference>
<accession>A0A3A1R5Y2</accession>
<dbReference type="InterPro" id="IPR003593">
    <property type="entry name" value="AAA+_ATPase"/>
</dbReference>
<dbReference type="SUPFAM" id="SSF52540">
    <property type="entry name" value="P-loop containing nucleoside triphosphate hydrolases"/>
    <property type="match status" value="1"/>
</dbReference>
<feature type="domain" description="ABC transporter" evidence="3">
    <location>
        <begin position="2"/>
        <end position="227"/>
    </location>
</feature>
<evidence type="ECO:0000313" key="5">
    <source>
        <dbReference type="Proteomes" id="UP000265801"/>
    </source>
</evidence>
<comment type="caution">
    <text evidence="4">The sequence shown here is derived from an EMBL/GenBank/DDBJ whole genome shotgun (WGS) entry which is preliminary data.</text>
</comment>
<keyword evidence="1" id="KW-0547">Nucleotide-binding</keyword>
<name>A0A3A1R5Y2_9BACI</name>
<sequence length="299" mass="33538">MIQLHNVSKQFEGREGVQNVSLLVKKGSVYGLLGSNGAGKTTLLKMLGGIYKPDAGEAKVNGQKVYENPAVKQKMFYLPDLPAFLPQYNTKQMALFYSSIYFSWDQERFLELTGILGIDPGIKLHKFSKGVQRQAAFLLALSCRPEVLILDEPVDGLDPVVRKKIKSILMEEVAFREMTILISSHNLAEIEDLCDHVGILHDGRLLVEKELDELKSDFHKIQIAFRQPPPEELFAKIHILHMDKRGSVFSCIVKGDQAEIEAAVGEYEPVIFDLLPLTLEEIFIHEMGDAGYAVKDVLV</sequence>
<dbReference type="PANTHER" id="PTHR43158:SF10">
    <property type="entry name" value="ABC TRANSPORTER ATP-BINDING PROTEIN YTRB"/>
    <property type="match status" value="1"/>
</dbReference>
<organism evidence="4 5">
    <name type="scientific">Bacillus salacetis</name>
    <dbReference type="NCBI Taxonomy" id="2315464"/>
    <lineage>
        <taxon>Bacteria</taxon>
        <taxon>Bacillati</taxon>
        <taxon>Bacillota</taxon>
        <taxon>Bacilli</taxon>
        <taxon>Bacillales</taxon>
        <taxon>Bacillaceae</taxon>
        <taxon>Bacillus</taxon>
    </lineage>
</organism>
<evidence type="ECO:0000313" key="4">
    <source>
        <dbReference type="EMBL" id="RIW38460.1"/>
    </source>
</evidence>
<dbReference type="InterPro" id="IPR027417">
    <property type="entry name" value="P-loop_NTPase"/>
</dbReference>
<evidence type="ECO:0000256" key="2">
    <source>
        <dbReference type="ARBA" id="ARBA00022840"/>
    </source>
</evidence>
<protein>
    <submittedName>
        <fullName evidence="4">ABC transporter ATP-binding protein</fullName>
    </submittedName>
</protein>
<dbReference type="PANTHER" id="PTHR43158">
    <property type="entry name" value="SKFA PEPTIDE EXPORT ATP-BINDING PROTEIN SKFE"/>
    <property type="match status" value="1"/>
</dbReference>
<evidence type="ECO:0000256" key="1">
    <source>
        <dbReference type="ARBA" id="ARBA00022741"/>
    </source>
</evidence>
<dbReference type="EMBL" id="QXIR01000002">
    <property type="protein sequence ID" value="RIW38460.1"/>
    <property type="molecule type" value="Genomic_DNA"/>
</dbReference>
<dbReference type="Pfam" id="PF00005">
    <property type="entry name" value="ABC_tran"/>
    <property type="match status" value="1"/>
</dbReference>
<gene>
    <name evidence="4" type="ORF">D3H55_02685</name>
</gene>
<evidence type="ECO:0000259" key="3">
    <source>
        <dbReference type="PROSITE" id="PS50893"/>
    </source>
</evidence>
<dbReference type="InterPro" id="IPR003439">
    <property type="entry name" value="ABC_transporter-like_ATP-bd"/>
</dbReference>
<dbReference type="PROSITE" id="PS50893">
    <property type="entry name" value="ABC_TRANSPORTER_2"/>
    <property type="match status" value="1"/>
</dbReference>